<feature type="region of interest" description="Disordered" evidence="13">
    <location>
        <begin position="1"/>
        <end position="87"/>
    </location>
</feature>
<evidence type="ECO:0000256" key="11">
    <source>
        <dbReference type="RuleBase" id="RU000394"/>
    </source>
</evidence>
<dbReference type="RefSeq" id="XP_019036185.1">
    <property type="nucleotide sequence ID" value="XM_019185972.1"/>
</dbReference>
<dbReference type="GeneID" id="30203218"/>
<evidence type="ECO:0000313" key="15">
    <source>
        <dbReference type="EMBL" id="ODQ56978.1"/>
    </source>
</evidence>
<dbReference type="PROSITE" id="PS00411">
    <property type="entry name" value="KINESIN_MOTOR_1"/>
    <property type="match status" value="1"/>
</dbReference>
<evidence type="ECO:0000256" key="1">
    <source>
        <dbReference type="ARBA" id="ARBA00004245"/>
    </source>
</evidence>
<evidence type="ECO:0000256" key="2">
    <source>
        <dbReference type="ARBA" id="ARBA00010899"/>
    </source>
</evidence>
<feature type="domain" description="Kinesin motor" evidence="14">
    <location>
        <begin position="364"/>
        <end position="703"/>
    </location>
</feature>
<feature type="coiled-coil region" evidence="12">
    <location>
        <begin position="192"/>
        <end position="329"/>
    </location>
</feature>
<dbReference type="Gene3D" id="3.40.850.10">
    <property type="entry name" value="Kinesin motor domain"/>
    <property type="match status" value="1"/>
</dbReference>
<dbReference type="STRING" id="683960.A0A1E3NV12"/>
<evidence type="ECO:0000256" key="12">
    <source>
        <dbReference type="SAM" id="Coils"/>
    </source>
</evidence>
<evidence type="ECO:0000256" key="8">
    <source>
        <dbReference type="ARBA" id="ARBA00023175"/>
    </source>
</evidence>
<evidence type="ECO:0000256" key="5">
    <source>
        <dbReference type="ARBA" id="ARBA00022741"/>
    </source>
</evidence>
<reference evidence="15 16" key="1">
    <citation type="journal article" date="2016" name="Proc. Natl. Acad. Sci. U.S.A.">
        <title>Comparative genomics of biotechnologically important yeasts.</title>
        <authorList>
            <person name="Riley R."/>
            <person name="Haridas S."/>
            <person name="Wolfe K.H."/>
            <person name="Lopes M.R."/>
            <person name="Hittinger C.T."/>
            <person name="Goeker M."/>
            <person name="Salamov A.A."/>
            <person name="Wisecaver J.H."/>
            <person name="Long T.M."/>
            <person name="Calvey C.H."/>
            <person name="Aerts A.L."/>
            <person name="Barry K.W."/>
            <person name="Choi C."/>
            <person name="Clum A."/>
            <person name="Coughlan A.Y."/>
            <person name="Deshpande S."/>
            <person name="Douglass A.P."/>
            <person name="Hanson S.J."/>
            <person name="Klenk H.-P."/>
            <person name="LaButti K.M."/>
            <person name="Lapidus A."/>
            <person name="Lindquist E.A."/>
            <person name="Lipzen A.M."/>
            <person name="Meier-Kolthoff J.P."/>
            <person name="Ohm R.A."/>
            <person name="Otillar R.P."/>
            <person name="Pangilinan J.L."/>
            <person name="Peng Y."/>
            <person name="Rokas A."/>
            <person name="Rosa C.A."/>
            <person name="Scheuner C."/>
            <person name="Sibirny A.A."/>
            <person name="Slot J.C."/>
            <person name="Stielow J.B."/>
            <person name="Sun H."/>
            <person name="Kurtzman C.P."/>
            <person name="Blackwell M."/>
            <person name="Grigoriev I.V."/>
            <person name="Jeffries T.W."/>
        </authorList>
    </citation>
    <scope>NUCLEOTIDE SEQUENCE [LARGE SCALE GENOMIC DNA]</scope>
    <source>
        <strain evidence="16">ATCC 58044 / CBS 1984 / NCYC 433 / NRRL Y-366-8</strain>
    </source>
</reference>
<dbReference type="GO" id="GO:0005524">
    <property type="term" value="F:ATP binding"/>
    <property type="evidence" value="ECO:0007669"/>
    <property type="project" value="UniProtKB-UniRule"/>
</dbReference>
<name>A0A1E3NV12_WICAA</name>
<keyword evidence="3" id="KW-0963">Cytoplasm</keyword>
<keyword evidence="9" id="KW-0206">Cytoskeleton</keyword>
<comment type="subcellular location">
    <subcellularLocation>
        <location evidence="1">Cytoplasm</location>
        <location evidence="1">Cytoskeleton</location>
    </subcellularLocation>
</comment>
<comment type="similarity">
    <text evidence="2">Belongs to the TRAFAC class myosin-kinesin ATPase superfamily. Kinesin family. KIN-14 subfamily.</text>
</comment>
<dbReference type="FunFam" id="3.40.850.10:FF:000065">
    <property type="entry name" value="Kinesin-like protein"/>
    <property type="match status" value="1"/>
</dbReference>
<evidence type="ECO:0000259" key="14">
    <source>
        <dbReference type="PROSITE" id="PS50067"/>
    </source>
</evidence>
<dbReference type="InterPro" id="IPR027640">
    <property type="entry name" value="Kinesin-like_fam"/>
</dbReference>
<evidence type="ECO:0000256" key="9">
    <source>
        <dbReference type="ARBA" id="ARBA00023212"/>
    </source>
</evidence>
<dbReference type="GO" id="GO:0007018">
    <property type="term" value="P:microtubule-based movement"/>
    <property type="evidence" value="ECO:0007669"/>
    <property type="project" value="InterPro"/>
</dbReference>
<sequence length="713" mass="81917">MSSNRQSLIKQPSTLLPTKRTSMGINVAMNNNEGAVGEENKKNISSLPKPSGIPRPNTTPTKTSSYLTPYGYKSPSKSNHQERRKSLKEQIDIKEKDFTELKNSILSLKTSKQQLEFDNQVLEEKLSALNKDLKIKSNKIDNLASKKDEVQIDIKRSYELQLKQLKVENESCMYEIEKKYKNEIEKLLSLKVSEIQLQKTQLRDKISSLNNDIQNNEVNFQDNLNSLRKQYYTKQVELNKLLLETRITLEDECKDLDNKHKELEIELMETEKELQGETKAKQDQLKKLEETENSTRDAELHLKQLQETLETLEQSLKEKKFKIQDTQADIQWKLSEKQHFEQQLIHEEVMRRKLHNKMQELKGNIRVFCRIRPPLGPEIEDVVEVQVPDNDEEEQEIVLKDPKPISAGSFNGNSQTKKIYNFQFDRVFQMDSTNQEIFEEISQLVQSALDGFNVCIFAYGQTGSGKTFTMSNENDGMIPKAVEQIFQTAEKLSAQSGWEFKIFGEFLEIYNENINDLLGNPNNIDKLKLEIKHDTILQKTFVNDLTSVELENPKMVNEILSRALKNRSIAATKANERSSRSHSVFTIRIHGFNPNTNEKSEGVLNLIDLAGSERLSHSQASGDRLKETQSINKSLSCLGDVIYSLGCENSKHVPFRNSKLTYLLQYSLMGNSKTLMFVNISPFKQHFNETINSLRFATKVNSTKIGTAKKNTL</sequence>
<keyword evidence="6 10" id="KW-0067">ATP-binding</keyword>
<keyword evidence="8 10" id="KW-0505">Motor protein</keyword>
<dbReference type="SUPFAM" id="SSF52540">
    <property type="entry name" value="P-loop containing nucleoside triphosphate hydrolases"/>
    <property type="match status" value="1"/>
</dbReference>
<feature type="compositionally biased region" description="Polar residues" evidence="13">
    <location>
        <begin position="56"/>
        <end position="67"/>
    </location>
</feature>
<dbReference type="GO" id="GO:0005874">
    <property type="term" value="C:microtubule"/>
    <property type="evidence" value="ECO:0007669"/>
    <property type="project" value="UniProtKB-KW"/>
</dbReference>
<accession>A0A1E3NV12</accession>
<keyword evidence="5 10" id="KW-0547">Nucleotide-binding</keyword>
<feature type="compositionally biased region" description="Polar residues" evidence="13">
    <location>
        <begin position="1"/>
        <end position="33"/>
    </location>
</feature>
<organism evidence="15 16">
    <name type="scientific">Wickerhamomyces anomalus (strain ATCC 58044 / CBS 1984 / NCYC 433 / NRRL Y-366-8)</name>
    <name type="common">Yeast</name>
    <name type="synonym">Hansenula anomala</name>
    <dbReference type="NCBI Taxonomy" id="683960"/>
    <lineage>
        <taxon>Eukaryota</taxon>
        <taxon>Fungi</taxon>
        <taxon>Dikarya</taxon>
        <taxon>Ascomycota</taxon>
        <taxon>Saccharomycotina</taxon>
        <taxon>Saccharomycetes</taxon>
        <taxon>Phaffomycetales</taxon>
        <taxon>Wickerhamomycetaceae</taxon>
        <taxon>Wickerhamomyces</taxon>
    </lineage>
</organism>
<gene>
    <name evidence="15" type="ORF">WICANDRAFT_85943</name>
</gene>
<evidence type="ECO:0000256" key="4">
    <source>
        <dbReference type="ARBA" id="ARBA00022701"/>
    </source>
</evidence>
<dbReference type="InterPro" id="IPR036961">
    <property type="entry name" value="Kinesin_motor_dom_sf"/>
</dbReference>
<evidence type="ECO:0000313" key="16">
    <source>
        <dbReference type="Proteomes" id="UP000094112"/>
    </source>
</evidence>
<dbReference type="InterPro" id="IPR001752">
    <property type="entry name" value="Kinesin_motor_dom"/>
</dbReference>
<evidence type="ECO:0000256" key="10">
    <source>
        <dbReference type="PROSITE-ProRule" id="PRU00283"/>
    </source>
</evidence>
<dbReference type="GO" id="GO:0008569">
    <property type="term" value="F:minus-end-directed microtubule motor activity"/>
    <property type="evidence" value="ECO:0007669"/>
    <property type="project" value="UniProtKB-ARBA"/>
</dbReference>
<dbReference type="CDD" id="cd01366">
    <property type="entry name" value="KISc_C_terminal"/>
    <property type="match status" value="1"/>
</dbReference>
<evidence type="ECO:0000256" key="6">
    <source>
        <dbReference type="ARBA" id="ARBA00022840"/>
    </source>
</evidence>
<evidence type="ECO:0000256" key="7">
    <source>
        <dbReference type="ARBA" id="ARBA00023054"/>
    </source>
</evidence>
<keyword evidence="7 12" id="KW-0175">Coiled coil</keyword>
<feature type="binding site" evidence="10">
    <location>
        <begin position="460"/>
        <end position="467"/>
    </location>
    <ligand>
        <name>ATP</name>
        <dbReference type="ChEBI" id="CHEBI:30616"/>
    </ligand>
</feature>
<dbReference type="PROSITE" id="PS50067">
    <property type="entry name" value="KINESIN_MOTOR_2"/>
    <property type="match status" value="1"/>
</dbReference>
<evidence type="ECO:0000256" key="13">
    <source>
        <dbReference type="SAM" id="MobiDB-lite"/>
    </source>
</evidence>
<dbReference type="InterPro" id="IPR019821">
    <property type="entry name" value="Kinesin_motor_CS"/>
</dbReference>
<dbReference type="PANTHER" id="PTHR47972:SF45">
    <property type="entry name" value="PROTEIN CLARET SEGREGATIONAL"/>
    <property type="match status" value="1"/>
</dbReference>
<protein>
    <recommendedName>
        <fullName evidence="11">Kinesin-like protein</fullName>
    </recommendedName>
</protein>
<evidence type="ECO:0000256" key="3">
    <source>
        <dbReference type="ARBA" id="ARBA00022490"/>
    </source>
</evidence>
<dbReference type="SMART" id="SM00129">
    <property type="entry name" value="KISc"/>
    <property type="match status" value="1"/>
</dbReference>
<dbReference type="InterPro" id="IPR027417">
    <property type="entry name" value="P-loop_NTPase"/>
</dbReference>
<dbReference type="OrthoDB" id="3176171at2759"/>
<dbReference type="PRINTS" id="PR00380">
    <property type="entry name" value="KINESINHEAVY"/>
</dbReference>
<dbReference type="GO" id="GO:0008017">
    <property type="term" value="F:microtubule binding"/>
    <property type="evidence" value="ECO:0007669"/>
    <property type="project" value="InterPro"/>
</dbReference>
<keyword evidence="16" id="KW-1185">Reference proteome</keyword>
<dbReference type="PANTHER" id="PTHR47972">
    <property type="entry name" value="KINESIN-LIKE PROTEIN KLP-3"/>
    <property type="match status" value="1"/>
</dbReference>
<dbReference type="GO" id="GO:0090307">
    <property type="term" value="P:mitotic spindle assembly"/>
    <property type="evidence" value="ECO:0007669"/>
    <property type="project" value="UniProtKB-ARBA"/>
</dbReference>
<dbReference type="AlphaFoldDB" id="A0A1E3NV12"/>
<dbReference type="Proteomes" id="UP000094112">
    <property type="component" value="Unassembled WGS sequence"/>
</dbReference>
<dbReference type="Pfam" id="PF00225">
    <property type="entry name" value="Kinesin"/>
    <property type="match status" value="1"/>
</dbReference>
<dbReference type="EMBL" id="KV454214">
    <property type="protein sequence ID" value="ODQ56978.1"/>
    <property type="molecule type" value="Genomic_DNA"/>
</dbReference>
<keyword evidence="4 11" id="KW-0493">Microtubule</keyword>
<proteinExistence type="inferred from homology"/>